<dbReference type="Proteomes" id="UP001149140">
    <property type="component" value="Unassembled WGS sequence"/>
</dbReference>
<gene>
    <name evidence="2" type="ORF">OM076_14750</name>
</gene>
<feature type="domain" description="DUF427" evidence="1">
    <location>
        <begin position="142"/>
        <end position="230"/>
    </location>
</feature>
<organism evidence="2 3">
    <name type="scientific">Solirubrobacter ginsenosidimutans</name>
    <dbReference type="NCBI Taxonomy" id="490573"/>
    <lineage>
        <taxon>Bacteria</taxon>
        <taxon>Bacillati</taxon>
        <taxon>Actinomycetota</taxon>
        <taxon>Thermoleophilia</taxon>
        <taxon>Solirubrobacterales</taxon>
        <taxon>Solirubrobacteraceae</taxon>
        <taxon>Solirubrobacter</taxon>
    </lineage>
</organism>
<protein>
    <submittedName>
        <fullName evidence="2">DUF427 domain-containing protein</fullName>
    </submittedName>
</protein>
<name>A0A9X3S5E1_9ACTN</name>
<dbReference type="PANTHER" id="PTHR34310:SF9">
    <property type="entry name" value="BLR5716 PROTEIN"/>
    <property type="match status" value="1"/>
</dbReference>
<dbReference type="PANTHER" id="PTHR34310">
    <property type="entry name" value="DUF427 DOMAIN PROTEIN (AFU_ORTHOLOGUE AFUA_3G02220)"/>
    <property type="match status" value="1"/>
</dbReference>
<dbReference type="Gene3D" id="2.170.150.40">
    <property type="entry name" value="Domain of unknown function (DUF427)"/>
    <property type="match status" value="1"/>
</dbReference>
<dbReference type="InterPro" id="IPR038694">
    <property type="entry name" value="DUF427_sf"/>
</dbReference>
<dbReference type="AlphaFoldDB" id="A0A9X3S5E1"/>
<evidence type="ECO:0000313" key="3">
    <source>
        <dbReference type="Proteomes" id="UP001149140"/>
    </source>
</evidence>
<proteinExistence type="predicted"/>
<keyword evidence="3" id="KW-1185">Reference proteome</keyword>
<dbReference type="EMBL" id="JAPDOD010000012">
    <property type="protein sequence ID" value="MDA0161533.1"/>
    <property type="molecule type" value="Genomic_DNA"/>
</dbReference>
<evidence type="ECO:0000313" key="2">
    <source>
        <dbReference type="EMBL" id="MDA0161533.1"/>
    </source>
</evidence>
<reference evidence="2" key="1">
    <citation type="submission" date="2022-10" db="EMBL/GenBank/DDBJ databases">
        <title>The WGS of Solirubrobacter ginsenosidimutans DSM 21036.</title>
        <authorList>
            <person name="Jiang Z."/>
        </authorList>
    </citation>
    <scope>NUCLEOTIDE SEQUENCE</scope>
    <source>
        <strain evidence="2">DSM 21036</strain>
    </source>
</reference>
<dbReference type="Pfam" id="PF04248">
    <property type="entry name" value="NTP_transf_9"/>
    <property type="match status" value="1"/>
</dbReference>
<sequence>MRDLLGQARLELRYEPVEKRVRVGTIIDTTHALLVWEPRRVVPSYAVPEETIRPTPTPWPREAAHVDGVLHPGIPFAVHTAAGEPVTIAERAGAGFRLEDLPGYVVLDFAAFDEWYEEDERIFGHPRDPYHRVDVRQSSRPVRVELDGVLVAETTRARLLFETNLPLRFYFPREDIRGDLRPGTRERTYCPYKGHASYWSLGEREHVAWSYEQPLDDAVAITGLVAFWDEQVDVFLDGERRDRPGGPISAALRDEFGV</sequence>
<evidence type="ECO:0000259" key="1">
    <source>
        <dbReference type="Pfam" id="PF04248"/>
    </source>
</evidence>
<accession>A0A9X3S5E1</accession>
<comment type="caution">
    <text evidence="2">The sequence shown here is derived from an EMBL/GenBank/DDBJ whole genome shotgun (WGS) entry which is preliminary data.</text>
</comment>
<dbReference type="RefSeq" id="WP_270040748.1">
    <property type="nucleotide sequence ID" value="NZ_JAPDOD010000012.1"/>
</dbReference>
<dbReference type="InterPro" id="IPR007361">
    <property type="entry name" value="DUF427"/>
</dbReference>